<keyword evidence="2" id="KW-1185">Reference proteome</keyword>
<reference evidence="1 2" key="1">
    <citation type="submission" date="2018-08" db="EMBL/GenBank/DDBJ databases">
        <title>Sequencing the genomes of 1000 actinobacteria strains.</title>
        <authorList>
            <person name="Klenk H.-P."/>
        </authorList>
    </citation>
    <scope>NUCLEOTIDE SEQUENCE [LARGE SCALE GENOMIC DNA]</scope>
    <source>
        <strain evidence="1 2">DSM 43927</strain>
    </source>
</reference>
<evidence type="ECO:0000313" key="1">
    <source>
        <dbReference type="EMBL" id="REE97020.1"/>
    </source>
</evidence>
<sequence length="55" mass="5825">MRRHLVRWGIVAALVVAAGALPGGGPQRIDLRDVSEAVTLFKVAEVDDGTAEPRS</sequence>
<accession>A0A3D9SR85</accession>
<gene>
    <name evidence="1" type="ORF">DFJ69_2475</name>
</gene>
<dbReference type="AlphaFoldDB" id="A0A3D9SR85"/>
<comment type="caution">
    <text evidence="1">The sequence shown here is derived from an EMBL/GenBank/DDBJ whole genome shotgun (WGS) entry which is preliminary data.</text>
</comment>
<dbReference type="Proteomes" id="UP000256661">
    <property type="component" value="Unassembled WGS sequence"/>
</dbReference>
<protein>
    <submittedName>
        <fullName evidence="1">Uncharacterized protein</fullName>
    </submittedName>
</protein>
<proteinExistence type="predicted"/>
<dbReference type="RefSeq" id="WP_170177624.1">
    <property type="nucleotide sequence ID" value="NZ_QTTT01000001.1"/>
</dbReference>
<organism evidence="1 2">
    <name type="scientific">Thermomonospora umbrina</name>
    <dbReference type="NCBI Taxonomy" id="111806"/>
    <lineage>
        <taxon>Bacteria</taxon>
        <taxon>Bacillati</taxon>
        <taxon>Actinomycetota</taxon>
        <taxon>Actinomycetes</taxon>
        <taxon>Streptosporangiales</taxon>
        <taxon>Thermomonosporaceae</taxon>
        <taxon>Thermomonospora</taxon>
    </lineage>
</organism>
<name>A0A3D9SR85_9ACTN</name>
<dbReference type="EMBL" id="QTTT01000001">
    <property type="protein sequence ID" value="REE97020.1"/>
    <property type="molecule type" value="Genomic_DNA"/>
</dbReference>
<evidence type="ECO:0000313" key="2">
    <source>
        <dbReference type="Proteomes" id="UP000256661"/>
    </source>
</evidence>